<dbReference type="GO" id="GO:0000287">
    <property type="term" value="F:magnesium ion binding"/>
    <property type="evidence" value="ECO:0007669"/>
    <property type="project" value="TreeGrafter"/>
</dbReference>
<dbReference type="AlphaFoldDB" id="A0A6J4VC93"/>
<dbReference type="GO" id="GO:0015940">
    <property type="term" value="P:pantothenate biosynthetic process"/>
    <property type="evidence" value="ECO:0007669"/>
    <property type="project" value="UniProtKB-KW"/>
</dbReference>
<dbReference type="Pfam" id="PF02548">
    <property type="entry name" value="Pantoate_transf"/>
    <property type="match status" value="1"/>
</dbReference>
<keyword evidence="6" id="KW-0489">Methyltransferase</keyword>
<dbReference type="GO" id="GO:0008168">
    <property type="term" value="F:methyltransferase activity"/>
    <property type="evidence" value="ECO:0007669"/>
    <property type="project" value="UniProtKB-KW"/>
</dbReference>
<dbReference type="InterPro" id="IPR015813">
    <property type="entry name" value="Pyrv/PenolPyrv_kinase-like_dom"/>
</dbReference>
<dbReference type="GO" id="GO:0005737">
    <property type="term" value="C:cytoplasm"/>
    <property type="evidence" value="ECO:0007669"/>
    <property type="project" value="TreeGrafter"/>
</dbReference>
<dbReference type="InterPro" id="IPR040442">
    <property type="entry name" value="Pyrv_kinase-like_dom_sf"/>
</dbReference>
<dbReference type="EMBL" id="CADCWM010000664">
    <property type="protein sequence ID" value="CAA9574997.1"/>
    <property type="molecule type" value="Genomic_DNA"/>
</dbReference>
<dbReference type="GO" id="GO:0003864">
    <property type="term" value="F:3-methyl-2-oxobutanoate hydroxymethyltransferase activity"/>
    <property type="evidence" value="ECO:0007669"/>
    <property type="project" value="UniProtKB-EC"/>
</dbReference>
<comment type="subunit">
    <text evidence="2">Homodecamer; pentamer of dimers.</text>
</comment>
<dbReference type="PANTHER" id="PTHR20881">
    <property type="entry name" value="3-METHYL-2-OXOBUTANOATE HYDROXYMETHYLTRANSFERASE"/>
    <property type="match status" value="1"/>
</dbReference>
<gene>
    <name evidence="6" type="ORF">AVDCRST_MAG88-2731</name>
</gene>
<dbReference type="InterPro" id="IPR003700">
    <property type="entry name" value="Pantoate_hydroxy_MeTrfase"/>
</dbReference>
<evidence type="ECO:0000256" key="2">
    <source>
        <dbReference type="ARBA" id="ARBA00011424"/>
    </source>
</evidence>
<comment type="similarity">
    <text evidence="1">Belongs to the PanB family.</text>
</comment>
<accession>A0A6J4VC93</accession>
<evidence type="ECO:0000313" key="6">
    <source>
        <dbReference type="EMBL" id="CAA9574997.1"/>
    </source>
</evidence>
<evidence type="ECO:0000256" key="4">
    <source>
        <dbReference type="ARBA" id="ARBA00022655"/>
    </source>
</evidence>
<dbReference type="GO" id="GO:0032259">
    <property type="term" value="P:methylation"/>
    <property type="evidence" value="ECO:0007669"/>
    <property type="project" value="UniProtKB-KW"/>
</dbReference>
<protein>
    <recommendedName>
        <fullName evidence="3">3-methyl-2-oxobutanoate hydroxymethyltransferase</fullName>
        <ecNumber evidence="3">2.1.2.11</ecNumber>
    </recommendedName>
</protein>
<feature type="non-terminal residue" evidence="6">
    <location>
        <position position="1"/>
    </location>
</feature>
<dbReference type="EC" id="2.1.2.11" evidence="3"/>
<evidence type="ECO:0000256" key="1">
    <source>
        <dbReference type="ARBA" id="ARBA00008676"/>
    </source>
</evidence>
<dbReference type="SUPFAM" id="SSF51621">
    <property type="entry name" value="Phosphoenolpyruvate/pyruvate domain"/>
    <property type="match status" value="1"/>
</dbReference>
<sequence length="103" mass="11115">HAVVLEMIPQQLGALITARLTIPTIGIGAGPDCDGQVLVNFDLLGLYERFTPKFVKRYADLGAQMRAALAAYVEEVREGAFPGPEHAFNMKADVLRAVMDEGG</sequence>
<name>A0A6J4VC93_9BACT</name>
<organism evidence="6">
    <name type="scientific">uncultured Thermomicrobiales bacterium</name>
    <dbReference type="NCBI Taxonomy" id="1645740"/>
    <lineage>
        <taxon>Bacteria</taxon>
        <taxon>Pseudomonadati</taxon>
        <taxon>Thermomicrobiota</taxon>
        <taxon>Thermomicrobia</taxon>
        <taxon>Thermomicrobiales</taxon>
        <taxon>environmental samples</taxon>
    </lineage>
</organism>
<dbReference type="PANTHER" id="PTHR20881:SF0">
    <property type="entry name" value="3-METHYL-2-OXOBUTANOATE HYDROXYMETHYLTRANSFERASE"/>
    <property type="match status" value="1"/>
</dbReference>
<dbReference type="Gene3D" id="3.20.20.60">
    <property type="entry name" value="Phosphoenolpyruvate-binding domains"/>
    <property type="match status" value="1"/>
</dbReference>
<keyword evidence="4" id="KW-0566">Pantothenate biosynthesis</keyword>
<proteinExistence type="inferred from homology"/>
<keyword evidence="5 6" id="KW-0808">Transferase</keyword>
<evidence type="ECO:0000256" key="5">
    <source>
        <dbReference type="ARBA" id="ARBA00022679"/>
    </source>
</evidence>
<evidence type="ECO:0000256" key="3">
    <source>
        <dbReference type="ARBA" id="ARBA00012618"/>
    </source>
</evidence>
<reference evidence="6" key="1">
    <citation type="submission" date="2020-02" db="EMBL/GenBank/DDBJ databases">
        <authorList>
            <person name="Meier V. D."/>
        </authorList>
    </citation>
    <scope>NUCLEOTIDE SEQUENCE</scope>
    <source>
        <strain evidence="6">AVDCRST_MAG88</strain>
    </source>
</reference>